<proteinExistence type="predicted"/>
<evidence type="ECO:0000313" key="1">
    <source>
        <dbReference type="EMBL" id="OGG34440.1"/>
    </source>
</evidence>
<protein>
    <submittedName>
        <fullName evidence="1">Uncharacterized protein</fullName>
    </submittedName>
</protein>
<comment type="caution">
    <text evidence="1">The sequence shown here is derived from an EMBL/GenBank/DDBJ whole genome shotgun (WGS) entry which is preliminary data.</text>
</comment>
<dbReference type="STRING" id="1798401.A2363_00675"/>
<dbReference type="Proteomes" id="UP000176186">
    <property type="component" value="Unassembled WGS sequence"/>
</dbReference>
<gene>
    <name evidence="1" type="ORF">A2363_00675</name>
</gene>
<reference evidence="1 2" key="1">
    <citation type="journal article" date="2016" name="Nat. Commun.">
        <title>Thousands of microbial genomes shed light on interconnected biogeochemical processes in an aquifer system.</title>
        <authorList>
            <person name="Anantharaman K."/>
            <person name="Brown C.T."/>
            <person name="Hug L.A."/>
            <person name="Sharon I."/>
            <person name="Castelle C.J."/>
            <person name="Probst A.J."/>
            <person name="Thomas B.C."/>
            <person name="Singh A."/>
            <person name="Wilkins M.J."/>
            <person name="Karaoz U."/>
            <person name="Brodie E.L."/>
            <person name="Williams K.H."/>
            <person name="Hubbard S.S."/>
            <person name="Banfield J.F."/>
        </authorList>
    </citation>
    <scope>NUCLEOTIDE SEQUENCE [LARGE SCALE GENOMIC DNA]</scope>
</reference>
<evidence type="ECO:0000313" key="2">
    <source>
        <dbReference type="Proteomes" id="UP000176186"/>
    </source>
</evidence>
<name>A0A1F6BC13_9BACT</name>
<sequence length="154" mass="17540">MLERAKEVMTRYLDEQPLVWSFLSAEVASDYMAIRGARSEHVDPVGIRHIRSMRACELFCDESPMRLLEADNAMEIHDDLRRKNPSGTPRISGEIITIGNFACSFIVMDCIILRDGVKQLPTKNQLQQVIPWLISQNIVPLDAEARIIPYEDSP</sequence>
<accession>A0A1F6BC13</accession>
<dbReference type="AlphaFoldDB" id="A0A1F6BC13"/>
<organism evidence="1 2">
    <name type="scientific">Candidatus Gottesmanbacteria bacterium RIFOXYB1_FULL_47_11</name>
    <dbReference type="NCBI Taxonomy" id="1798401"/>
    <lineage>
        <taxon>Bacteria</taxon>
        <taxon>Candidatus Gottesmaniibacteriota</taxon>
    </lineage>
</organism>
<dbReference type="EMBL" id="MFKE01000030">
    <property type="protein sequence ID" value="OGG34440.1"/>
    <property type="molecule type" value="Genomic_DNA"/>
</dbReference>